<dbReference type="PANTHER" id="PTHR24148">
    <property type="entry name" value="ANKYRIN REPEAT DOMAIN-CONTAINING PROTEIN 39 HOMOLOG-RELATED"/>
    <property type="match status" value="1"/>
</dbReference>
<dbReference type="AlphaFoldDB" id="A0A2J6PQB3"/>
<dbReference type="EMBL" id="KZ613507">
    <property type="protein sequence ID" value="PMD16220.1"/>
    <property type="molecule type" value="Genomic_DNA"/>
</dbReference>
<dbReference type="PANTHER" id="PTHR24148:SF64">
    <property type="entry name" value="HETEROKARYON INCOMPATIBILITY DOMAIN-CONTAINING PROTEIN"/>
    <property type="match status" value="1"/>
</dbReference>
<protein>
    <recommendedName>
        <fullName evidence="1">Heterokaryon incompatibility domain-containing protein</fullName>
    </recommendedName>
</protein>
<sequence>EYAYSPLPDSHCFRVLELFPGDHDSRLECQLSIERLDDEDLLPYRAVSYTWTESKYDNLHPIWINGRRLLITTNLRDALRTFRHENQSLRFWVDAICINQRDVDEQSNQVLLMPRVYHFALTVWFWV</sequence>
<feature type="domain" description="Heterokaryon incompatibility" evidence="1">
    <location>
        <begin position="44"/>
        <end position="126"/>
    </location>
</feature>
<dbReference type="STRING" id="1745343.A0A2J6PQB3"/>
<dbReference type="OrthoDB" id="2157530at2759"/>
<name>A0A2J6PQB3_9HELO</name>
<keyword evidence="3" id="KW-1185">Reference proteome</keyword>
<gene>
    <name evidence="2" type="ORF">NA56DRAFT_545385</name>
</gene>
<accession>A0A2J6PQB3</accession>
<organism evidence="2 3">
    <name type="scientific">Hyaloscypha hepaticicola</name>
    <dbReference type="NCBI Taxonomy" id="2082293"/>
    <lineage>
        <taxon>Eukaryota</taxon>
        <taxon>Fungi</taxon>
        <taxon>Dikarya</taxon>
        <taxon>Ascomycota</taxon>
        <taxon>Pezizomycotina</taxon>
        <taxon>Leotiomycetes</taxon>
        <taxon>Helotiales</taxon>
        <taxon>Hyaloscyphaceae</taxon>
        <taxon>Hyaloscypha</taxon>
    </lineage>
</organism>
<reference evidence="2 3" key="1">
    <citation type="submission" date="2016-05" db="EMBL/GenBank/DDBJ databases">
        <title>A degradative enzymes factory behind the ericoid mycorrhizal symbiosis.</title>
        <authorList>
            <consortium name="DOE Joint Genome Institute"/>
            <person name="Martino E."/>
            <person name="Morin E."/>
            <person name="Grelet G."/>
            <person name="Kuo A."/>
            <person name="Kohler A."/>
            <person name="Daghino S."/>
            <person name="Barry K."/>
            <person name="Choi C."/>
            <person name="Cichocki N."/>
            <person name="Clum A."/>
            <person name="Copeland A."/>
            <person name="Hainaut M."/>
            <person name="Haridas S."/>
            <person name="Labutti K."/>
            <person name="Lindquist E."/>
            <person name="Lipzen A."/>
            <person name="Khouja H.-R."/>
            <person name="Murat C."/>
            <person name="Ohm R."/>
            <person name="Olson A."/>
            <person name="Spatafora J."/>
            <person name="Veneault-Fourrey C."/>
            <person name="Henrissat B."/>
            <person name="Grigoriev I."/>
            <person name="Martin F."/>
            <person name="Perotto S."/>
        </authorList>
    </citation>
    <scope>NUCLEOTIDE SEQUENCE [LARGE SCALE GENOMIC DNA]</scope>
    <source>
        <strain evidence="2 3">UAMH 7357</strain>
    </source>
</reference>
<evidence type="ECO:0000313" key="3">
    <source>
        <dbReference type="Proteomes" id="UP000235672"/>
    </source>
</evidence>
<dbReference type="Pfam" id="PF06985">
    <property type="entry name" value="HET"/>
    <property type="match status" value="1"/>
</dbReference>
<dbReference type="Proteomes" id="UP000235672">
    <property type="component" value="Unassembled WGS sequence"/>
</dbReference>
<proteinExistence type="predicted"/>
<dbReference type="InterPro" id="IPR010730">
    <property type="entry name" value="HET"/>
</dbReference>
<evidence type="ECO:0000259" key="1">
    <source>
        <dbReference type="Pfam" id="PF06985"/>
    </source>
</evidence>
<dbReference type="InterPro" id="IPR052895">
    <property type="entry name" value="HetReg/Transcr_Mod"/>
</dbReference>
<feature type="non-terminal residue" evidence="2">
    <location>
        <position position="127"/>
    </location>
</feature>
<feature type="non-terminal residue" evidence="2">
    <location>
        <position position="1"/>
    </location>
</feature>
<evidence type="ECO:0000313" key="2">
    <source>
        <dbReference type="EMBL" id="PMD16220.1"/>
    </source>
</evidence>